<evidence type="ECO:0000313" key="7">
    <source>
        <dbReference type="EMBL" id="EWS77947.1"/>
    </source>
</evidence>
<feature type="transmembrane region" description="Helical" evidence="6">
    <location>
        <begin position="68"/>
        <end position="91"/>
    </location>
</feature>
<dbReference type="AlphaFoldDB" id="Z9JJL2"/>
<dbReference type="Proteomes" id="UP000020406">
    <property type="component" value="Unassembled WGS sequence"/>
</dbReference>
<protein>
    <recommendedName>
        <fullName evidence="11">MFS transporter</fullName>
    </recommendedName>
</protein>
<feature type="transmembrane region" description="Helical" evidence="6">
    <location>
        <begin position="38"/>
        <end position="56"/>
    </location>
</feature>
<accession>Z9JJL2</accession>
<dbReference type="eggNOG" id="COG2814">
    <property type="taxonomic scope" value="Bacteria"/>
</dbReference>
<gene>
    <name evidence="7" type="ORF">AF72_08020</name>
    <name evidence="8" type="ORF">LPH55_08815</name>
</gene>
<evidence type="ECO:0008006" key="11">
    <source>
        <dbReference type="Google" id="ProtNLM"/>
    </source>
</evidence>
<evidence type="ECO:0000256" key="4">
    <source>
        <dbReference type="ARBA" id="ARBA00022989"/>
    </source>
</evidence>
<keyword evidence="2" id="KW-1003">Cell membrane</keyword>
<feature type="transmembrane region" description="Helical" evidence="6">
    <location>
        <begin position="172"/>
        <end position="194"/>
    </location>
</feature>
<dbReference type="RefSeq" id="WP_051482328.1">
    <property type="nucleotide sequence ID" value="NZ_CP053627.1"/>
</dbReference>
<reference evidence="7 9" key="1">
    <citation type="journal article" date="2014" name="Genome Announc.">
        <title>Draft Genome Sequence of Xylella fastidiosa Pear Leaf Scorch Strain in Taiwan.</title>
        <authorList>
            <person name="Su C.C."/>
            <person name="Deng W.L."/>
            <person name="Jan F.J."/>
            <person name="Chang C.J."/>
            <person name="Huang H."/>
            <person name="Chen J."/>
        </authorList>
    </citation>
    <scope>NUCLEOTIDE SEQUENCE [LARGE SCALE GENOMIC DNA]</scope>
    <source>
        <strain evidence="7 9">PLS229</strain>
    </source>
</reference>
<reference evidence="8" key="2">
    <citation type="submission" date="2021-11" db="EMBL/GenBank/DDBJ databases">
        <title>Genome sequence of Xylella taiwanensis PLS432.</title>
        <authorList>
            <person name="Weng L.-W."/>
            <person name="Su C.-C."/>
            <person name="Tsai C.-W."/>
            <person name="Kuo C.-H."/>
        </authorList>
    </citation>
    <scope>NUCLEOTIDE SEQUENCE</scope>
    <source>
        <strain evidence="8">PLS432</strain>
    </source>
</reference>
<comment type="subcellular location">
    <subcellularLocation>
        <location evidence="1">Cell membrane</location>
        <topology evidence="1">Multi-pass membrane protein</topology>
    </subcellularLocation>
</comment>
<dbReference type="GeneID" id="68900445"/>
<dbReference type="SUPFAM" id="SSF103473">
    <property type="entry name" value="MFS general substrate transporter"/>
    <property type="match status" value="1"/>
</dbReference>
<comment type="caution">
    <text evidence="7">The sequence shown here is derived from an EMBL/GenBank/DDBJ whole genome shotgun (WGS) entry which is preliminary data.</text>
</comment>
<evidence type="ECO:0000313" key="10">
    <source>
        <dbReference type="Proteomes" id="UP001430701"/>
    </source>
</evidence>
<keyword evidence="3 6" id="KW-0812">Transmembrane</keyword>
<dbReference type="GO" id="GO:0005886">
    <property type="term" value="C:plasma membrane"/>
    <property type="evidence" value="ECO:0007669"/>
    <property type="project" value="UniProtKB-SubCell"/>
</dbReference>
<dbReference type="PANTHER" id="PTHR43124">
    <property type="entry name" value="PURINE EFFLUX PUMP PBUE"/>
    <property type="match status" value="1"/>
</dbReference>
<dbReference type="GO" id="GO:0022857">
    <property type="term" value="F:transmembrane transporter activity"/>
    <property type="evidence" value="ECO:0007669"/>
    <property type="project" value="InterPro"/>
</dbReference>
<dbReference type="PATRIC" id="fig|1444770.3.peg.1899"/>
<dbReference type="InterPro" id="IPR011701">
    <property type="entry name" value="MFS"/>
</dbReference>
<feature type="transmembrane region" description="Helical" evidence="6">
    <location>
        <begin position="256"/>
        <end position="280"/>
    </location>
</feature>
<evidence type="ECO:0000313" key="9">
    <source>
        <dbReference type="Proteomes" id="UP000020406"/>
    </source>
</evidence>
<dbReference type="InterPro" id="IPR036259">
    <property type="entry name" value="MFS_trans_sf"/>
</dbReference>
<dbReference type="EMBL" id="JDSQ01000012">
    <property type="protein sequence ID" value="EWS77947.1"/>
    <property type="molecule type" value="Genomic_DNA"/>
</dbReference>
<proteinExistence type="predicted"/>
<keyword evidence="5 6" id="KW-0472">Membrane</keyword>
<organism evidence="7 9">
    <name type="scientific">Xylella taiwanensis</name>
    <dbReference type="NCBI Taxonomy" id="1444770"/>
    <lineage>
        <taxon>Bacteria</taxon>
        <taxon>Pseudomonadati</taxon>
        <taxon>Pseudomonadota</taxon>
        <taxon>Gammaproteobacteria</taxon>
        <taxon>Lysobacterales</taxon>
        <taxon>Lysobacteraceae</taxon>
        <taxon>Xylella</taxon>
    </lineage>
</organism>
<dbReference type="InterPro" id="IPR050189">
    <property type="entry name" value="MFS_Efflux_Transporters"/>
</dbReference>
<name>Z9JJL2_9GAMM</name>
<dbReference type="STRING" id="1444770.AF72_08020"/>
<evidence type="ECO:0000256" key="6">
    <source>
        <dbReference type="SAM" id="Phobius"/>
    </source>
</evidence>
<evidence type="ECO:0000256" key="1">
    <source>
        <dbReference type="ARBA" id="ARBA00004651"/>
    </source>
</evidence>
<feature type="transmembrane region" description="Helical" evidence="6">
    <location>
        <begin position="201"/>
        <end position="220"/>
    </location>
</feature>
<sequence length="295" mass="31087">MAVLMSSCVLLSFRFSGHWTMAAALTMRRVQPADIPEACAIAFGGISVAMVVAALMSSLIEPLIGWRGVFLIFTAIGVLCLAWPTLILPAMPFDDTGHVKAVFAVLHRRGVPVTMLAIAAVCAGQIAIFTSIRALLETHACFDVTGILSMLLVFGTTNFIETSLAATTLKTGLHLSLAAAPLVIGACAPGMPAVGTRNDTAAMTLIALWSLAFGCIPVTWSTWITHHLGDDAENAGGLQVTTLQLANTFRAAVGRMAFVIFGMKGPVLLGAALLLVTYLISMWYGTRCKNGCLSC</sequence>
<dbReference type="Gene3D" id="1.20.1250.20">
    <property type="entry name" value="MFS general substrate transporter like domains"/>
    <property type="match status" value="1"/>
</dbReference>
<dbReference type="EMBL" id="JAJPPU010000002">
    <property type="protein sequence ID" value="MCD8473554.1"/>
    <property type="molecule type" value="Genomic_DNA"/>
</dbReference>
<evidence type="ECO:0000256" key="2">
    <source>
        <dbReference type="ARBA" id="ARBA00022475"/>
    </source>
</evidence>
<evidence type="ECO:0000313" key="8">
    <source>
        <dbReference type="EMBL" id="MCD8473554.1"/>
    </source>
</evidence>
<evidence type="ECO:0000256" key="5">
    <source>
        <dbReference type="ARBA" id="ARBA00023136"/>
    </source>
</evidence>
<dbReference type="Proteomes" id="UP001430701">
    <property type="component" value="Unassembled WGS sequence"/>
</dbReference>
<evidence type="ECO:0000256" key="3">
    <source>
        <dbReference type="ARBA" id="ARBA00022692"/>
    </source>
</evidence>
<feature type="transmembrane region" description="Helical" evidence="6">
    <location>
        <begin position="141"/>
        <end position="160"/>
    </location>
</feature>
<dbReference type="PANTHER" id="PTHR43124:SF5">
    <property type="entry name" value="PURINE RIBONUCLEOSIDE EFFLUX PUMP NEPI"/>
    <property type="match status" value="1"/>
</dbReference>
<keyword evidence="4 6" id="KW-1133">Transmembrane helix</keyword>
<keyword evidence="10" id="KW-1185">Reference proteome</keyword>
<dbReference type="Pfam" id="PF07690">
    <property type="entry name" value="MFS_1"/>
    <property type="match status" value="1"/>
</dbReference>
<dbReference type="OrthoDB" id="9812189at2"/>
<feature type="transmembrane region" description="Helical" evidence="6">
    <location>
        <begin position="111"/>
        <end position="129"/>
    </location>
</feature>